<sequence>LDYYSLPNEFPFARAFLQDCVDVPRLVRASAEFPCLFLLPCFLFEFVDDLPDPVLIEIALRGKLTSLKHFCEFCDLLLTVRPIRTIHLESIALTSVYAGNTRYSTCNTVIRWGGPQQLTQSESRALPFQDRRRILSAVHLFLFCVKDAENKRRKFFRNKTNTSILSLAPEVHFLERHLPLLPSNAASRNPIRQALPDNRLNHISLRLRVQLRNVRKRHVINVITATTIIMTNTVTLLTISYRMISIVTCAFSPCSHKSWTPVALDAKYRKTFGLDAPDESHSRIRCKDKEEAEIQQHT</sequence>
<name>A0A151XGK4_9HYME</name>
<dbReference type="Proteomes" id="UP000075809">
    <property type="component" value="Unassembled WGS sequence"/>
</dbReference>
<evidence type="ECO:0000313" key="2">
    <source>
        <dbReference type="Proteomes" id="UP000075809"/>
    </source>
</evidence>
<feature type="non-terminal residue" evidence="1">
    <location>
        <position position="1"/>
    </location>
</feature>
<evidence type="ECO:0000313" key="1">
    <source>
        <dbReference type="EMBL" id="KYQ59529.1"/>
    </source>
</evidence>
<gene>
    <name evidence="1" type="ORF">ALC60_01514</name>
</gene>
<dbReference type="EMBL" id="KQ982169">
    <property type="protein sequence ID" value="KYQ59529.1"/>
    <property type="molecule type" value="Genomic_DNA"/>
</dbReference>
<keyword evidence="2" id="KW-1185">Reference proteome</keyword>
<reference evidence="1 2" key="1">
    <citation type="submission" date="2015-09" db="EMBL/GenBank/DDBJ databases">
        <title>Trachymyrmex zeteki WGS genome.</title>
        <authorList>
            <person name="Nygaard S."/>
            <person name="Hu H."/>
            <person name="Boomsma J."/>
            <person name="Zhang G."/>
        </authorList>
    </citation>
    <scope>NUCLEOTIDE SEQUENCE [LARGE SCALE GENOMIC DNA]</scope>
    <source>
        <strain evidence="1">Tzet28-1</strain>
        <tissue evidence="1">Whole body</tissue>
    </source>
</reference>
<proteinExistence type="predicted"/>
<organism evidence="1 2">
    <name type="scientific">Mycetomoellerius zeteki</name>
    <dbReference type="NCBI Taxonomy" id="64791"/>
    <lineage>
        <taxon>Eukaryota</taxon>
        <taxon>Metazoa</taxon>
        <taxon>Ecdysozoa</taxon>
        <taxon>Arthropoda</taxon>
        <taxon>Hexapoda</taxon>
        <taxon>Insecta</taxon>
        <taxon>Pterygota</taxon>
        <taxon>Neoptera</taxon>
        <taxon>Endopterygota</taxon>
        <taxon>Hymenoptera</taxon>
        <taxon>Apocrita</taxon>
        <taxon>Aculeata</taxon>
        <taxon>Formicoidea</taxon>
        <taxon>Formicidae</taxon>
        <taxon>Myrmicinae</taxon>
        <taxon>Mycetomoellerius</taxon>
    </lineage>
</organism>
<protein>
    <submittedName>
        <fullName evidence="1">Uncharacterized protein</fullName>
    </submittedName>
</protein>
<dbReference type="AlphaFoldDB" id="A0A151XGK4"/>
<accession>A0A151XGK4</accession>